<dbReference type="GO" id="GO:0019239">
    <property type="term" value="F:deaminase activity"/>
    <property type="evidence" value="ECO:0007669"/>
    <property type="project" value="InterPro"/>
</dbReference>
<evidence type="ECO:0000313" key="7">
    <source>
        <dbReference type="EMBL" id="QCI59706.1"/>
    </source>
</evidence>
<dbReference type="GO" id="GO:0016814">
    <property type="term" value="F:hydrolase activity, acting on carbon-nitrogen (but not peptide) bonds, in cyclic amidines"/>
    <property type="evidence" value="ECO:0007669"/>
    <property type="project" value="UniProtKB-ARBA"/>
</dbReference>
<comment type="similarity">
    <text evidence="2">Belongs to the metallo-dependent hydrolases superfamily. Adenosine and AMP deaminases family.</text>
</comment>
<organism evidence="7 8">
    <name type="scientific">Dysosmobacter welbionis</name>
    <dbReference type="NCBI Taxonomy" id="2093857"/>
    <lineage>
        <taxon>Bacteria</taxon>
        <taxon>Bacillati</taxon>
        <taxon>Bacillota</taxon>
        <taxon>Clostridia</taxon>
        <taxon>Eubacteriales</taxon>
        <taxon>Oscillospiraceae</taxon>
        <taxon>Dysosmobacter</taxon>
    </lineage>
</organism>
<dbReference type="EC" id="3.5.4.4" evidence="7"/>
<sequence>MATLEQIQRMPKLELHIHLEGTFDPETVCLLAEMQGISLPRPRQHLFDFSGLSDFLDLLDWICSLVQNRETAQQIAYRHAKYAQEQGILYTEIIVNPSHWKNIRTGELLTGVLEGFDQAGADGLPDCRLLVSLRREQDTASARRTIEWILSHRHPRLVGVSVDGNEACSQDSNQRFAPLLARAAEAGLGIAVHAGESSGPEGVQEALELLGAKRIDHGVRAVEDLKLLERLLRERIPLNICYTSNVAGGLYTPGNHPLGELYSRGISVTVNTDDPQLLRVSLSQELQRVAEQYHWKIEELLKLQYYAVDAAFCTEERRSELLSRLHQFEATCQNLTAF</sequence>
<proteinExistence type="inferred from homology"/>
<evidence type="ECO:0000256" key="3">
    <source>
        <dbReference type="ARBA" id="ARBA00022723"/>
    </source>
</evidence>
<dbReference type="InterPro" id="IPR001365">
    <property type="entry name" value="A_deaminase_dom"/>
</dbReference>
<name>A0A4D7AUT5_9FIRM</name>
<evidence type="ECO:0000259" key="6">
    <source>
        <dbReference type="Pfam" id="PF00962"/>
    </source>
</evidence>
<keyword evidence="4 7" id="KW-0378">Hydrolase</keyword>
<keyword evidence="5" id="KW-0862">Zinc</keyword>
<dbReference type="InterPro" id="IPR032466">
    <property type="entry name" value="Metal_Hydrolase"/>
</dbReference>
<dbReference type="SUPFAM" id="SSF51556">
    <property type="entry name" value="Metallo-dependent hydrolases"/>
    <property type="match status" value="1"/>
</dbReference>
<dbReference type="PANTHER" id="PTHR43114:SF6">
    <property type="entry name" value="ADENINE DEAMINASE"/>
    <property type="match status" value="1"/>
</dbReference>
<keyword evidence="3" id="KW-0479">Metal-binding</keyword>
<evidence type="ECO:0000313" key="8">
    <source>
        <dbReference type="Proteomes" id="UP000298642"/>
    </source>
</evidence>
<dbReference type="Proteomes" id="UP000298642">
    <property type="component" value="Chromosome"/>
</dbReference>
<dbReference type="NCBIfam" id="TIGR01430">
    <property type="entry name" value="aden_deam"/>
    <property type="match status" value="1"/>
</dbReference>
<evidence type="ECO:0000256" key="4">
    <source>
        <dbReference type="ARBA" id="ARBA00022801"/>
    </source>
</evidence>
<dbReference type="PANTHER" id="PTHR43114">
    <property type="entry name" value="ADENINE DEAMINASE"/>
    <property type="match status" value="1"/>
</dbReference>
<comment type="cofactor">
    <cofactor evidence="1">
        <name>Zn(2+)</name>
        <dbReference type="ChEBI" id="CHEBI:29105"/>
    </cofactor>
</comment>
<protein>
    <submittedName>
        <fullName evidence="7">Adenosine deaminase</fullName>
        <ecNumber evidence="7">3.5.4.4</ecNumber>
    </submittedName>
</protein>
<accession>A0A4D7AUT5</accession>
<dbReference type="InterPro" id="IPR006330">
    <property type="entry name" value="Ado/ade_deaminase"/>
</dbReference>
<feature type="domain" description="Adenosine deaminase" evidence="6">
    <location>
        <begin position="11"/>
        <end position="326"/>
    </location>
</feature>
<keyword evidence="8" id="KW-1185">Reference proteome</keyword>
<dbReference type="Pfam" id="PF00962">
    <property type="entry name" value="A_deaminase"/>
    <property type="match status" value="1"/>
</dbReference>
<dbReference type="EMBL" id="CP034413">
    <property type="protein sequence ID" value="QCI59706.1"/>
    <property type="molecule type" value="Genomic_DNA"/>
</dbReference>
<dbReference type="KEGG" id="obj:EIO64_11160"/>
<gene>
    <name evidence="7" type="primary">add</name>
    <name evidence="7" type="ORF">EIO64_11160</name>
</gene>
<evidence type="ECO:0000256" key="5">
    <source>
        <dbReference type="ARBA" id="ARBA00022833"/>
    </source>
</evidence>
<evidence type="ECO:0000256" key="2">
    <source>
        <dbReference type="ARBA" id="ARBA00006676"/>
    </source>
</evidence>
<reference evidence="8" key="1">
    <citation type="submission" date="2018-12" db="EMBL/GenBank/DDBJ databases">
        <title>Dusodibacter welbiota gen. nov., sp. nov., isolated from human faeces and emended description of the Oscillibacter genus.</title>
        <authorList>
            <person name="Le Roy T."/>
            <person name="Van der Smissen P."/>
            <person name="Delzenne N."/>
            <person name="Muccioli G."/>
            <person name="Collet J.F."/>
            <person name="Cani P.D."/>
        </authorList>
    </citation>
    <scope>NUCLEOTIDE SEQUENCE [LARGE SCALE GENOMIC DNA]</scope>
    <source>
        <strain evidence="8">J115</strain>
    </source>
</reference>
<evidence type="ECO:0000256" key="1">
    <source>
        <dbReference type="ARBA" id="ARBA00001947"/>
    </source>
</evidence>
<dbReference type="GO" id="GO:0046872">
    <property type="term" value="F:metal ion binding"/>
    <property type="evidence" value="ECO:0007669"/>
    <property type="project" value="UniProtKB-KW"/>
</dbReference>
<dbReference type="Gene3D" id="3.20.20.140">
    <property type="entry name" value="Metal-dependent hydrolases"/>
    <property type="match status" value="1"/>
</dbReference>
<dbReference type="AlphaFoldDB" id="A0A4D7AUT5"/>